<accession>A0A1Z3U6L1</accession>
<dbReference type="SUPFAM" id="SSF53474">
    <property type="entry name" value="alpha/beta-Hydrolases"/>
    <property type="match status" value="1"/>
</dbReference>
<gene>
    <name evidence="3" type="ORF">CEP68_05015</name>
</gene>
<dbReference type="InterPro" id="IPR050300">
    <property type="entry name" value="GDXG_lipolytic_enzyme"/>
</dbReference>
<name>A0A1Z3U6L1_BREVE</name>
<organism evidence="3 4">
    <name type="scientific">Brevundimonas vesicularis</name>
    <name type="common">Pseudomonas vesicularis</name>
    <dbReference type="NCBI Taxonomy" id="41276"/>
    <lineage>
        <taxon>Bacteria</taxon>
        <taxon>Pseudomonadati</taxon>
        <taxon>Pseudomonadota</taxon>
        <taxon>Alphaproteobacteria</taxon>
        <taxon>Caulobacterales</taxon>
        <taxon>Caulobacteraceae</taxon>
        <taxon>Brevundimonas</taxon>
    </lineage>
</organism>
<dbReference type="Proteomes" id="UP000197050">
    <property type="component" value="Chromosome"/>
</dbReference>
<dbReference type="InterPro" id="IPR029058">
    <property type="entry name" value="AB_hydrolase_fold"/>
</dbReference>
<reference evidence="4" key="1">
    <citation type="submission" date="2017-06" db="EMBL/GenBank/DDBJ databases">
        <title>FDA dAtabase for Regulatory Grade micrObial Sequences (FDA-ARGOS): Supporting development and validation of Infectious Disease Dx tests.</title>
        <authorList>
            <person name="Minogue T."/>
            <person name="Wolcott M."/>
            <person name="Wasieloski L."/>
            <person name="Aguilar W."/>
            <person name="Moore D."/>
            <person name="Tallon L."/>
            <person name="Sadzewicz L."/>
            <person name="Sengamalay N."/>
            <person name="Ott S."/>
            <person name="Godinez A."/>
            <person name="Nagaraj S."/>
            <person name="Nadendla S."/>
            <person name="Geyer C."/>
            <person name="Sichtig H."/>
        </authorList>
    </citation>
    <scope>NUCLEOTIDE SEQUENCE [LARGE SCALE GENOMIC DNA]</scope>
    <source>
        <strain evidence="4">FDAARGOS_289</strain>
    </source>
</reference>
<dbReference type="Gene3D" id="3.40.50.1820">
    <property type="entry name" value="alpha/beta hydrolase"/>
    <property type="match status" value="1"/>
</dbReference>
<feature type="domain" description="Alpha/beta hydrolase fold-3" evidence="2">
    <location>
        <begin position="114"/>
        <end position="315"/>
    </location>
</feature>
<dbReference type="EMBL" id="CP022048">
    <property type="protein sequence ID" value="ASE38908.1"/>
    <property type="molecule type" value="Genomic_DNA"/>
</dbReference>
<sequence>MPASWISYLGLPGRRGFIEGIMPTELNDGAPRKEPLDDAMRLVAPDLRPALDLLPDLGALSNETLADVRQSLAPRPMPESSSGLHVEDILIASRDDGEVRGLLYVPDEPSGAALVYLHGGGFVSGSAQRDDAITRRLASEFGLVLLSVNYRLAPEHPYPAALDDAFDALVWLHDHARSLGVDAARIGVRGNSAGGGLAASLALRARDAGGPSIRWLGLVYPMLDDRTEAHPHAGRHVWTAQANAWAWRAYLGEAARAAPAVPARVETLEGFPPTWIGIGDIDLFSEESLTFASRLIRAGVPTDLCLYAGAFHGFFLIPSADASRRFEHDFTQAMIRGLALNPETPS</sequence>
<evidence type="ECO:0000256" key="1">
    <source>
        <dbReference type="ARBA" id="ARBA00022801"/>
    </source>
</evidence>
<dbReference type="PANTHER" id="PTHR48081:SF8">
    <property type="entry name" value="ALPHA_BETA HYDROLASE FOLD-3 DOMAIN-CONTAINING PROTEIN-RELATED"/>
    <property type="match status" value="1"/>
</dbReference>
<dbReference type="GO" id="GO:0016787">
    <property type="term" value="F:hydrolase activity"/>
    <property type="evidence" value="ECO:0007669"/>
    <property type="project" value="UniProtKB-KW"/>
</dbReference>
<evidence type="ECO:0000313" key="3">
    <source>
        <dbReference type="EMBL" id="ASE38908.1"/>
    </source>
</evidence>
<dbReference type="KEGG" id="bvc:CEP68_05015"/>
<dbReference type="PANTHER" id="PTHR48081">
    <property type="entry name" value="AB HYDROLASE SUPERFAMILY PROTEIN C4A8.06C"/>
    <property type="match status" value="1"/>
</dbReference>
<proteinExistence type="predicted"/>
<evidence type="ECO:0000313" key="4">
    <source>
        <dbReference type="Proteomes" id="UP000197050"/>
    </source>
</evidence>
<dbReference type="Pfam" id="PF07859">
    <property type="entry name" value="Abhydrolase_3"/>
    <property type="match status" value="1"/>
</dbReference>
<evidence type="ECO:0000259" key="2">
    <source>
        <dbReference type="Pfam" id="PF07859"/>
    </source>
</evidence>
<dbReference type="AlphaFoldDB" id="A0A1Z3U6L1"/>
<protein>
    <submittedName>
        <fullName evidence="3">Alpha/beta hydrolase</fullName>
    </submittedName>
</protein>
<dbReference type="InterPro" id="IPR013094">
    <property type="entry name" value="AB_hydrolase_3"/>
</dbReference>
<keyword evidence="1 3" id="KW-0378">Hydrolase</keyword>